<evidence type="ECO:0008006" key="5">
    <source>
        <dbReference type="Google" id="ProtNLM"/>
    </source>
</evidence>
<reference evidence="4" key="1">
    <citation type="journal article" date="2019" name="Int. J. Syst. Evol. Microbiol.">
        <title>The Global Catalogue of Microorganisms (GCM) 10K type strain sequencing project: providing services to taxonomists for standard genome sequencing and annotation.</title>
        <authorList>
            <consortium name="The Broad Institute Genomics Platform"/>
            <consortium name="The Broad Institute Genome Sequencing Center for Infectious Disease"/>
            <person name="Wu L."/>
            <person name="Ma J."/>
        </authorList>
    </citation>
    <scope>NUCLEOTIDE SEQUENCE [LARGE SCALE GENOMIC DNA]</scope>
    <source>
        <strain evidence="4">JCM 13023</strain>
    </source>
</reference>
<evidence type="ECO:0000256" key="2">
    <source>
        <dbReference type="SAM" id="Phobius"/>
    </source>
</evidence>
<gene>
    <name evidence="3" type="ORF">GCM10009676_18920</name>
</gene>
<dbReference type="Gene3D" id="2.60.40.10">
    <property type="entry name" value="Immunoglobulins"/>
    <property type="match status" value="2"/>
</dbReference>
<keyword evidence="2" id="KW-1133">Transmembrane helix</keyword>
<dbReference type="Proteomes" id="UP001500653">
    <property type="component" value="Unassembled WGS sequence"/>
</dbReference>
<keyword evidence="4" id="KW-1185">Reference proteome</keyword>
<dbReference type="InterPro" id="IPR013783">
    <property type="entry name" value="Ig-like_fold"/>
</dbReference>
<sequence length="503" mass="51485">MAPTLRPSSTRGSAGAQSSATLPSATLPSAPLPASITRRAAVALRLLVTLALAAFSLVIVTPAASAEVQEGNGHTTTPGQPYGDQNRDSDWLGSYVVGGKQVFCVQFALKAPDSGEQYQPGDELLTKWGEEIPADTAANISYLLLRYGDTQDADEAAALAHLLHSWTAAPRTPADLDRNLPFDRIAYNVDGQFAKLPQGAKDAVERLRTDAEANRGPWTAEVTAPEQEQTIGEAGEWSVSVTNAAGKGVPGVPVTLSAEGAQVGAERADVTTGEDGTATFQVTPEAEEPSVTATMSAPAARPYVQDPVTADTQRVVSTGGEQELTASATGAAKNAPGGVEVTKVDAESEKGIAGVPLRLTAGDEESPAEGDDGEPLVGEDGNPTVVTTEGDGGVATVDELQAPQRICVIEVSPPNGYADAFDPDDPPSACGKVKPDGTLALTISNEADQVPTVIPAGEQGQPMAQSPTTTATPTGALVGMGGLALAIAVAAGLLVRRRQLSGD</sequence>
<feature type="transmembrane region" description="Helical" evidence="2">
    <location>
        <begin position="475"/>
        <end position="495"/>
    </location>
</feature>
<feature type="compositionally biased region" description="Low complexity" evidence="1">
    <location>
        <begin position="18"/>
        <end position="29"/>
    </location>
</feature>
<feature type="transmembrane region" description="Helical" evidence="2">
    <location>
        <begin position="42"/>
        <end position="64"/>
    </location>
</feature>
<evidence type="ECO:0000313" key="3">
    <source>
        <dbReference type="EMBL" id="GAA1235255.1"/>
    </source>
</evidence>
<feature type="compositionally biased region" description="Polar residues" evidence="1">
    <location>
        <begin position="1"/>
        <end position="17"/>
    </location>
</feature>
<keyword evidence="2" id="KW-0812">Transmembrane</keyword>
<name>A0ABP4GTV2_9PSEU</name>
<proteinExistence type="predicted"/>
<protein>
    <recommendedName>
        <fullName evidence="5">Prealbumin-like fold domain-containing protein</fullName>
    </recommendedName>
</protein>
<accession>A0ABP4GTV2</accession>
<feature type="region of interest" description="Disordered" evidence="1">
    <location>
        <begin position="67"/>
        <end position="88"/>
    </location>
</feature>
<keyword evidence="2" id="KW-0472">Membrane</keyword>
<feature type="region of interest" description="Disordered" evidence="1">
    <location>
        <begin position="359"/>
        <end position="391"/>
    </location>
</feature>
<feature type="compositionally biased region" description="Acidic residues" evidence="1">
    <location>
        <begin position="362"/>
        <end position="374"/>
    </location>
</feature>
<evidence type="ECO:0000256" key="1">
    <source>
        <dbReference type="SAM" id="MobiDB-lite"/>
    </source>
</evidence>
<organism evidence="3 4">
    <name type="scientific">Prauserella halophila</name>
    <dbReference type="NCBI Taxonomy" id="185641"/>
    <lineage>
        <taxon>Bacteria</taxon>
        <taxon>Bacillati</taxon>
        <taxon>Actinomycetota</taxon>
        <taxon>Actinomycetes</taxon>
        <taxon>Pseudonocardiales</taxon>
        <taxon>Pseudonocardiaceae</taxon>
        <taxon>Prauserella</taxon>
    </lineage>
</organism>
<feature type="region of interest" description="Disordered" evidence="1">
    <location>
        <begin position="1"/>
        <end position="29"/>
    </location>
</feature>
<dbReference type="EMBL" id="BAAALN010000005">
    <property type="protein sequence ID" value="GAA1235255.1"/>
    <property type="molecule type" value="Genomic_DNA"/>
</dbReference>
<evidence type="ECO:0000313" key="4">
    <source>
        <dbReference type="Proteomes" id="UP001500653"/>
    </source>
</evidence>
<comment type="caution">
    <text evidence="3">The sequence shown here is derived from an EMBL/GenBank/DDBJ whole genome shotgun (WGS) entry which is preliminary data.</text>
</comment>